<evidence type="ECO:0000256" key="2">
    <source>
        <dbReference type="ARBA" id="ARBA00006843"/>
    </source>
</evidence>
<dbReference type="InterPro" id="IPR007593">
    <property type="entry name" value="CD225/Dispanin_fam"/>
</dbReference>
<evidence type="ECO:0000313" key="8">
    <source>
        <dbReference type="EnsemblMetazoa" id="Aqu2.1.43266_001"/>
    </source>
</evidence>
<comment type="subcellular location">
    <subcellularLocation>
        <location evidence="1">Membrane</location>
    </subcellularLocation>
</comment>
<comment type="similarity">
    <text evidence="2">Belongs to the CD225/Dispanin family.</text>
</comment>
<name>A0A1X7VSA8_AMPQE</name>
<evidence type="ECO:0000256" key="1">
    <source>
        <dbReference type="ARBA" id="ARBA00004370"/>
    </source>
</evidence>
<sequence>MSYNNTGEEDYDPLLVEHKSDAVPSPPQPLPQAQPMSQFIDIEQCKVPPVPPHLIHPPPHNHVVTVRQPMPNYLAQTSQSSSSDYYLNFAVILTVLCFFCGTFLVLLCTIPAMVFASQAKDEELRGDMEAAQRSRCLSLAFSGGAIVFGCGVVISALLILGDEVDLELFLSDQK</sequence>
<feature type="region of interest" description="Disordered" evidence="6">
    <location>
        <begin position="1"/>
        <end position="32"/>
    </location>
</feature>
<keyword evidence="4 7" id="KW-1133">Transmembrane helix</keyword>
<evidence type="ECO:0000256" key="6">
    <source>
        <dbReference type="SAM" id="MobiDB-lite"/>
    </source>
</evidence>
<dbReference type="GO" id="GO:0016020">
    <property type="term" value="C:membrane"/>
    <property type="evidence" value="ECO:0007669"/>
    <property type="project" value="UniProtKB-SubCell"/>
</dbReference>
<dbReference type="AlphaFoldDB" id="A0A1X7VSA8"/>
<keyword evidence="5 7" id="KW-0472">Membrane</keyword>
<accession>A0A1X7VSA8</accession>
<dbReference type="InParanoid" id="A0A1X7VSA8"/>
<protein>
    <submittedName>
        <fullName evidence="8">Uncharacterized protein</fullName>
    </submittedName>
</protein>
<dbReference type="EnsemblMetazoa" id="Aqu2.1.43266_001">
    <property type="protein sequence ID" value="Aqu2.1.43266_001"/>
    <property type="gene ID" value="Aqu2.1.43266"/>
</dbReference>
<evidence type="ECO:0000256" key="4">
    <source>
        <dbReference type="ARBA" id="ARBA00022989"/>
    </source>
</evidence>
<keyword evidence="3 7" id="KW-0812">Transmembrane</keyword>
<feature type="transmembrane region" description="Helical" evidence="7">
    <location>
        <begin position="136"/>
        <end position="160"/>
    </location>
</feature>
<dbReference type="Pfam" id="PF04505">
    <property type="entry name" value="CD225"/>
    <property type="match status" value="1"/>
</dbReference>
<evidence type="ECO:0000256" key="7">
    <source>
        <dbReference type="SAM" id="Phobius"/>
    </source>
</evidence>
<proteinExistence type="inferred from homology"/>
<reference evidence="8" key="1">
    <citation type="submission" date="2017-05" db="UniProtKB">
        <authorList>
            <consortium name="EnsemblMetazoa"/>
        </authorList>
    </citation>
    <scope>IDENTIFICATION</scope>
</reference>
<evidence type="ECO:0000256" key="5">
    <source>
        <dbReference type="ARBA" id="ARBA00023136"/>
    </source>
</evidence>
<feature type="transmembrane region" description="Helical" evidence="7">
    <location>
        <begin position="85"/>
        <end position="115"/>
    </location>
</feature>
<evidence type="ECO:0000256" key="3">
    <source>
        <dbReference type="ARBA" id="ARBA00022692"/>
    </source>
</evidence>
<organism evidence="8">
    <name type="scientific">Amphimedon queenslandica</name>
    <name type="common">Sponge</name>
    <dbReference type="NCBI Taxonomy" id="400682"/>
    <lineage>
        <taxon>Eukaryota</taxon>
        <taxon>Metazoa</taxon>
        <taxon>Porifera</taxon>
        <taxon>Demospongiae</taxon>
        <taxon>Heteroscleromorpha</taxon>
        <taxon>Haplosclerida</taxon>
        <taxon>Niphatidae</taxon>
        <taxon>Amphimedon</taxon>
    </lineage>
</organism>